<keyword evidence="7" id="KW-1185">Reference proteome</keyword>
<comment type="caution">
    <text evidence="6">The sequence shown here is derived from an EMBL/GenBank/DDBJ whole genome shotgun (WGS) entry which is preliminary data.</text>
</comment>
<evidence type="ECO:0000256" key="1">
    <source>
        <dbReference type="ARBA" id="ARBA00023015"/>
    </source>
</evidence>
<dbReference type="EMBL" id="JBHRXP010000001">
    <property type="protein sequence ID" value="MFC3579300.1"/>
    <property type="molecule type" value="Genomic_DNA"/>
</dbReference>
<dbReference type="InterPro" id="IPR050109">
    <property type="entry name" value="HTH-type_TetR-like_transc_reg"/>
</dbReference>
<evidence type="ECO:0000256" key="3">
    <source>
        <dbReference type="ARBA" id="ARBA00023163"/>
    </source>
</evidence>
<reference evidence="7" key="1">
    <citation type="journal article" date="2019" name="Int. J. Syst. Evol. Microbiol.">
        <title>The Global Catalogue of Microorganisms (GCM) 10K type strain sequencing project: providing services to taxonomists for standard genome sequencing and annotation.</title>
        <authorList>
            <consortium name="The Broad Institute Genomics Platform"/>
            <consortium name="The Broad Institute Genome Sequencing Center for Infectious Disease"/>
            <person name="Wu L."/>
            <person name="Ma J."/>
        </authorList>
    </citation>
    <scope>NUCLEOTIDE SEQUENCE [LARGE SCALE GENOMIC DNA]</scope>
    <source>
        <strain evidence="7">KCTC 42739</strain>
    </source>
</reference>
<dbReference type="Proteomes" id="UP001595713">
    <property type="component" value="Unassembled WGS sequence"/>
</dbReference>
<sequence>MDAIIEAAARILEEQGHGGFTTNAVAELAGVSIGTLYQYFPDKDALLGALIARETAGLVEGAEAACMLATGQQALDALVRAAVRHQVRRPRLARLLDFEEARLPLDAGTQVVRSRFVAILAEILARPDFPEQSDIAAATGDVASIMRGMIDAAGERGEQGQDALVARVRRAVLGYLSMPAGSCP</sequence>
<dbReference type="SUPFAM" id="SSF46689">
    <property type="entry name" value="Homeodomain-like"/>
    <property type="match status" value="1"/>
</dbReference>
<proteinExistence type="predicted"/>
<dbReference type="Pfam" id="PF17918">
    <property type="entry name" value="TetR_C_15"/>
    <property type="match status" value="1"/>
</dbReference>
<dbReference type="RefSeq" id="WP_261295265.1">
    <property type="nucleotide sequence ID" value="NZ_JANQBK010000014.1"/>
</dbReference>
<evidence type="ECO:0000313" key="6">
    <source>
        <dbReference type="EMBL" id="MFC3579300.1"/>
    </source>
</evidence>
<evidence type="ECO:0000256" key="2">
    <source>
        <dbReference type="ARBA" id="ARBA00023125"/>
    </source>
</evidence>
<gene>
    <name evidence="6" type="ORF">ACFONA_03920</name>
</gene>
<evidence type="ECO:0000313" key="7">
    <source>
        <dbReference type="Proteomes" id="UP001595713"/>
    </source>
</evidence>
<feature type="domain" description="HTH tetR-type" evidence="5">
    <location>
        <begin position="1"/>
        <end position="58"/>
    </location>
</feature>
<keyword evidence="3" id="KW-0804">Transcription</keyword>
<dbReference type="PRINTS" id="PR00455">
    <property type="entry name" value="HTHTETR"/>
</dbReference>
<keyword evidence="1" id="KW-0805">Transcription regulation</keyword>
<accession>A0ABV7ST74</accession>
<dbReference type="PROSITE" id="PS50977">
    <property type="entry name" value="HTH_TETR_2"/>
    <property type="match status" value="1"/>
</dbReference>
<dbReference type="InterPro" id="IPR041669">
    <property type="entry name" value="TetR_C_15"/>
</dbReference>
<dbReference type="InterPro" id="IPR001647">
    <property type="entry name" value="HTH_TetR"/>
</dbReference>
<feature type="DNA-binding region" description="H-T-H motif" evidence="4">
    <location>
        <begin position="21"/>
        <end position="40"/>
    </location>
</feature>
<name>A0ABV7ST74_9SPHN</name>
<evidence type="ECO:0000259" key="5">
    <source>
        <dbReference type="PROSITE" id="PS50977"/>
    </source>
</evidence>
<dbReference type="Gene3D" id="1.10.357.10">
    <property type="entry name" value="Tetracycline Repressor, domain 2"/>
    <property type="match status" value="1"/>
</dbReference>
<dbReference type="PANTHER" id="PTHR30055">
    <property type="entry name" value="HTH-TYPE TRANSCRIPTIONAL REGULATOR RUTR"/>
    <property type="match status" value="1"/>
</dbReference>
<organism evidence="6 7">
    <name type="scientific">Sphingomonas hylomeconis</name>
    <dbReference type="NCBI Taxonomy" id="1395958"/>
    <lineage>
        <taxon>Bacteria</taxon>
        <taxon>Pseudomonadati</taxon>
        <taxon>Pseudomonadota</taxon>
        <taxon>Alphaproteobacteria</taxon>
        <taxon>Sphingomonadales</taxon>
        <taxon>Sphingomonadaceae</taxon>
        <taxon>Sphingomonas</taxon>
    </lineage>
</organism>
<dbReference type="Pfam" id="PF00440">
    <property type="entry name" value="TetR_N"/>
    <property type="match status" value="1"/>
</dbReference>
<protein>
    <submittedName>
        <fullName evidence="6">TetR/AcrR family transcriptional regulator</fullName>
    </submittedName>
</protein>
<dbReference type="PANTHER" id="PTHR30055:SF238">
    <property type="entry name" value="MYCOFACTOCIN BIOSYNTHESIS TRANSCRIPTIONAL REGULATOR MFTR-RELATED"/>
    <property type="match status" value="1"/>
</dbReference>
<evidence type="ECO:0000256" key="4">
    <source>
        <dbReference type="PROSITE-ProRule" id="PRU00335"/>
    </source>
</evidence>
<dbReference type="InterPro" id="IPR009057">
    <property type="entry name" value="Homeodomain-like_sf"/>
</dbReference>
<keyword evidence="2 4" id="KW-0238">DNA-binding</keyword>